<reference evidence="18" key="1">
    <citation type="submission" date="2016-03" db="EMBL/GenBank/DDBJ databases">
        <authorList>
            <person name="Devillers Hugo."/>
        </authorList>
    </citation>
    <scope>NUCLEOTIDE SEQUENCE [LARGE SCALE GENOMIC DNA]</scope>
</reference>
<evidence type="ECO:0000256" key="5">
    <source>
        <dbReference type="ARBA" id="ARBA00020497"/>
    </source>
</evidence>
<evidence type="ECO:0000256" key="13">
    <source>
        <dbReference type="ARBA" id="ARBA00023328"/>
    </source>
</evidence>
<keyword evidence="9" id="KW-0159">Chromosome partition</keyword>
<dbReference type="Pfam" id="PF08653">
    <property type="entry name" value="DASH_Dam1"/>
    <property type="match status" value="1"/>
</dbReference>
<comment type="similarity">
    <text evidence="4">Belongs to the DASH complex DAM1 family.</text>
</comment>
<evidence type="ECO:0000313" key="18">
    <source>
        <dbReference type="Proteomes" id="UP000191144"/>
    </source>
</evidence>
<keyword evidence="7" id="KW-0963">Cytoplasm</keyword>
<evidence type="ECO:0000256" key="3">
    <source>
        <dbReference type="ARBA" id="ARBA00004629"/>
    </source>
</evidence>
<comment type="subunit">
    <text evidence="15">Component of the DASH complex consisting of ASK1, DAD1, DAD2, DAD3, DAD4, DAM1, DUO1, HSK3, SPC19 and SPC34, with a stoichiometry of one copy of each subunit per complex. Multiple DASH complexes oligomerize to form a ring that encircles spindle microtubules and organizes the rod-like NDC80 complexes of the outer kinetochore. DASH complex oligomerization strengthens microtubule attachments. Within the complex, DAM1 and DUO1 may form the microtubule connections. On cytoplasmic microtubules, DASH complexes appear to form patches instead of rings. Interacts with the outer kinetochore component NDC80; the interaction is direct.</text>
</comment>
<feature type="compositionally biased region" description="Polar residues" evidence="16">
    <location>
        <begin position="287"/>
        <end position="298"/>
    </location>
</feature>
<evidence type="ECO:0000256" key="2">
    <source>
        <dbReference type="ARBA" id="ARBA00004186"/>
    </source>
</evidence>
<dbReference type="GO" id="GO:1990758">
    <property type="term" value="P:mitotic sister chromatid biorientation"/>
    <property type="evidence" value="ECO:0007669"/>
    <property type="project" value="TreeGrafter"/>
</dbReference>
<dbReference type="PANTHER" id="PTHR28113">
    <property type="entry name" value="DASH COMPLEX SUBUNIT DAM1"/>
    <property type="match status" value="1"/>
</dbReference>
<keyword evidence="6" id="KW-0158">Chromosome</keyword>
<feature type="compositionally biased region" description="Polar residues" evidence="16">
    <location>
        <begin position="197"/>
        <end position="211"/>
    </location>
</feature>
<evidence type="ECO:0000256" key="7">
    <source>
        <dbReference type="ARBA" id="ARBA00022490"/>
    </source>
</evidence>
<sequence length="298" mass="32891">MLNTKNSGRQNTPVKDHRSATEYRLSISSTPGSRRSSLGVANNEGSESENTVSNYLLPQLRELTDAVITLDSNFTQMNFIHESLVDLNESVSALLYGLMCNSWCVDFPNMPHDTGAENKFKQALHNLEDEKQHLLTQIALRDEQDRASEVTNTYNREIATLRRNGGVASRVTPQLPQHTVWGPAAASDYNNEEDSTDASFVSNPAVTNPAVSSAAEKSRRMRRKSILHAMRSSVAGTQEISDPERRRSLAVSASRIIGPPRNAPSRSGPSRNSAVMSHSTKTRASKDLSTNTKRPPFR</sequence>
<feature type="region of interest" description="Disordered" evidence="16">
    <location>
        <begin position="1"/>
        <end position="50"/>
    </location>
</feature>
<feature type="compositionally biased region" description="Low complexity" evidence="16">
    <location>
        <begin position="25"/>
        <end position="39"/>
    </location>
</feature>
<accession>A0A1G4JV57</accession>
<dbReference type="GO" id="GO:1990537">
    <property type="term" value="C:mitotic spindle polar microtubule"/>
    <property type="evidence" value="ECO:0007669"/>
    <property type="project" value="TreeGrafter"/>
</dbReference>
<evidence type="ECO:0000256" key="16">
    <source>
        <dbReference type="SAM" id="MobiDB-lite"/>
    </source>
</evidence>
<dbReference type="GO" id="GO:0044732">
    <property type="term" value="C:mitotic spindle pole body"/>
    <property type="evidence" value="ECO:0007669"/>
    <property type="project" value="TreeGrafter"/>
</dbReference>
<evidence type="ECO:0000256" key="11">
    <source>
        <dbReference type="ARBA" id="ARBA00023212"/>
    </source>
</evidence>
<evidence type="ECO:0000256" key="6">
    <source>
        <dbReference type="ARBA" id="ARBA00022454"/>
    </source>
</evidence>
<keyword evidence="18" id="KW-1185">Reference proteome</keyword>
<evidence type="ECO:0000256" key="1">
    <source>
        <dbReference type="ARBA" id="ARBA00004123"/>
    </source>
</evidence>
<dbReference type="Proteomes" id="UP000191144">
    <property type="component" value="Chromosome F"/>
</dbReference>
<protein>
    <recommendedName>
        <fullName evidence="5">DASH complex subunit DAM1</fullName>
    </recommendedName>
    <alternativeName>
        <fullName evidence="14">Outer kinetochore protein DAM1</fullName>
    </alternativeName>
</protein>
<keyword evidence="13" id="KW-0137">Centromere</keyword>
<dbReference type="InterPro" id="IPR013962">
    <property type="entry name" value="DASH_Dam1"/>
</dbReference>
<keyword evidence="12" id="KW-0539">Nucleus</keyword>
<feature type="region of interest" description="Disordered" evidence="16">
    <location>
        <begin position="179"/>
        <end position="298"/>
    </location>
</feature>
<evidence type="ECO:0000313" key="17">
    <source>
        <dbReference type="EMBL" id="SCU94778.1"/>
    </source>
</evidence>
<evidence type="ECO:0000256" key="4">
    <source>
        <dbReference type="ARBA" id="ARBA00010073"/>
    </source>
</evidence>
<evidence type="ECO:0000256" key="9">
    <source>
        <dbReference type="ARBA" id="ARBA00022829"/>
    </source>
</evidence>
<keyword evidence="8" id="KW-0493">Microtubule</keyword>
<evidence type="ECO:0000256" key="15">
    <source>
        <dbReference type="ARBA" id="ARBA00047036"/>
    </source>
</evidence>
<dbReference type="EMBL" id="LT598477">
    <property type="protein sequence ID" value="SCU94778.1"/>
    <property type="molecule type" value="Genomic_DNA"/>
</dbReference>
<evidence type="ECO:0000256" key="10">
    <source>
        <dbReference type="ARBA" id="ARBA00022838"/>
    </source>
</evidence>
<feature type="compositionally biased region" description="Polar residues" evidence="16">
    <location>
        <begin position="1"/>
        <end position="13"/>
    </location>
</feature>
<comment type="subcellular location">
    <subcellularLocation>
        <location evidence="3">Chromosome</location>
        <location evidence="3">Centromere</location>
        <location evidence="3">Kinetochore</location>
    </subcellularLocation>
    <subcellularLocation>
        <location evidence="2">Cytoplasm</location>
        <location evidence="2">Cytoskeleton</location>
        <location evidence="2">Spindle</location>
    </subcellularLocation>
    <subcellularLocation>
        <location evidence="1">Nucleus</location>
    </subcellularLocation>
</comment>
<keyword evidence="10" id="KW-0995">Kinetochore</keyword>
<dbReference type="OrthoDB" id="5586015at2759"/>
<gene>
    <name evidence="17" type="ORF">LAME_0F09186G</name>
</gene>
<evidence type="ECO:0000256" key="12">
    <source>
        <dbReference type="ARBA" id="ARBA00023242"/>
    </source>
</evidence>
<organism evidence="17 18">
    <name type="scientific">Lachancea meyersii CBS 8951</name>
    <dbReference type="NCBI Taxonomy" id="1266667"/>
    <lineage>
        <taxon>Eukaryota</taxon>
        <taxon>Fungi</taxon>
        <taxon>Dikarya</taxon>
        <taxon>Ascomycota</taxon>
        <taxon>Saccharomycotina</taxon>
        <taxon>Saccharomycetes</taxon>
        <taxon>Saccharomycetales</taxon>
        <taxon>Saccharomycetaceae</taxon>
        <taxon>Lachancea</taxon>
    </lineage>
</organism>
<name>A0A1G4JV57_9SACH</name>
<dbReference type="AlphaFoldDB" id="A0A1G4JV57"/>
<feature type="compositionally biased region" description="Polar residues" evidence="16">
    <location>
        <begin position="264"/>
        <end position="279"/>
    </location>
</feature>
<keyword evidence="11" id="KW-0206">Cytoskeleton</keyword>
<evidence type="ECO:0000256" key="8">
    <source>
        <dbReference type="ARBA" id="ARBA00022701"/>
    </source>
</evidence>
<proteinExistence type="inferred from homology"/>
<evidence type="ECO:0000256" key="14">
    <source>
        <dbReference type="ARBA" id="ARBA00030453"/>
    </source>
</evidence>
<dbReference type="PANTHER" id="PTHR28113:SF1">
    <property type="entry name" value="DASH COMPLEX SUBUNIT DAM1"/>
    <property type="match status" value="1"/>
</dbReference>
<dbReference type="GO" id="GO:0042729">
    <property type="term" value="C:DASH complex"/>
    <property type="evidence" value="ECO:0007669"/>
    <property type="project" value="InterPro"/>
</dbReference>